<evidence type="ECO:0000256" key="5">
    <source>
        <dbReference type="PROSITE-ProRule" id="PRU00023"/>
    </source>
</evidence>
<dbReference type="InterPro" id="IPR036770">
    <property type="entry name" value="Ankyrin_rpt-contain_sf"/>
</dbReference>
<evidence type="ECO:0000256" key="4">
    <source>
        <dbReference type="ARBA" id="ARBA00023043"/>
    </source>
</evidence>
<dbReference type="Proteomes" id="UP001359559">
    <property type="component" value="Unassembled WGS sequence"/>
</dbReference>
<evidence type="ECO:0000256" key="2">
    <source>
        <dbReference type="ARBA" id="ARBA00007281"/>
    </source>
</evidence>
<dbReference type="Gene3D" id="1.25.40.20">
    <property type="entry name" value="Ankyrin repeat-containing domain"/>
    <property type="match status" value="2"/>
</dbReference>
<accession>A0AAN9JNW0</accession>
<evidence type="ECO:0000256" key="6">
    <source>
        <dbReference type="PROSITE-ProRule" id="PRU00481"/>
    </source>
</evidence>
<dbReference type="PANTHER" id="PTHR24123:SF95">
    <property type="entry name" value="ANKYRIN-2-LIKE"/>
    <property type="match status" value="1"/>
</dbReference>
<dbReference type="EMBL" id="JAYKXN010000003">
    <property type="protein sequence ID" value="KAK7300744.1"/>
    <property type="molecule type" value="Genomic_DNA"/>
</dbReference>
<dbReference type="SMART" id="SM00248">
    <property type="entry name" value="ANK"/>
    <property type="match status" value="5"/>
</dbReference>
<reference evidence="8 9" key="1">
    <citation type="submission" date="2024-01" db="EMBL/GenBank/DDBJ databases">
        <title>The genomes of 5 underutilized Papilionoideae crops provide insights into root nodulation and disease resistance.</title>
        <authorList>
            <person name="Yuan L."/>
        </authorList>
    </citation>
    <scope>NUCLEOTIDE SEQUENCE [LARGE SCALE GENOMIC DNA]</scope>
    <source>
        <strain evidence="8">LY-2023</strain>
        <tissue evidence="8">Leaf</tissue>
    </source>
</reference>
<protein>
    <recommendedName>
        <fullName evidence="7">PdxS/SNZ N-terminal domain-containing protein</fullName>
    </recommendedName>
</protein>
<dbReference type="PANTHER" id="PTHR24123">
    <property type="entry name" value="ANKYRIN REPEAT-CONTAINING"/>
    <property type="match status" value="1"/>
</dbReference>
<dbReference type="Pfam" id="PF12796">
    <property type="entry name" value="Ank_2"/>
    <property type="match status" value="2"/>
</dbReference>
<evidence type="ECO:0000256" key="1">
    <source>
        <dbReference type="ARBA" id="ARBA00004413"/>
    </source>
</evidence>
<proteinExistence type="inferred from homology"/>
<feature type="repeat" description="ANK" evidence="5">
    <location>
        <begin position="194"/>
        <end position="226"/>
    </location>
</feature>
<sequence>MAEDSTVTLNNTTVVTDTKQNSYYFKPGVTQALRGGAILLFSNPHQAKIAEEAGACAITVSEPSRVRVIHFVELQGSNPRSKIQILDPAQRAVLKRKESVSQGFLEPDPPKASSIVDNLQPEEVVDLEEIERLQGLTVLCDGVPDKSDDNKNQETPLVDVNFVETVSFKSKTTKIVLRDELAHQVNSVYEEFKTDVTPLFLAAYSGNLTLLQKLLNVGANVNMRLFRGYATTAAVREGHLNILEVLINAGASQVTCEEALMEASYLGGARFTELLMQSNMIRPQVGVRLDIKVKLGVWSWDTDTGEEFRVGVGLAEAYPITWCAVEYFESTGAILHMLLSHLSPNILHNGRTLLQHAIICNNEKAVSIVLNSGADAEVVVQTTEETNVHPIHIAARLGSCDILKCLINSGCKLDSQTKSGDTALMICTRYKHEKRLNVLASAGADFGMNGKFSCVYEKVTLRRKKCRI</sequence>
<keyword evidence="4 5" id="KW-0040">ANK repeat</keyword>
<keyword evidence="3" id="KW-0677">Repeat</keyword>
<dbReference type="GO" id="GO:0042823">
    <property type="term" value="P:pyridoxal phosphate biosynthetic process"/>
    <property type="evidence" value="ECO:0007669"/>
    <property type="project" value="InterPro"/>
</dbReference>
<comment type="similarity">
    <text evidence="2 6">Belongs to the PdxS/SNZ family.</text>
</comment>
<dbReference type="InterPro" id="IPR033755">
    <property type="entry name" value="PdxS/SNZ_N"/>
</dbReference>
<keyword evidence="9" id="KW-1185">Reference proteome</keyword>
<name>A0AAN9JNW0_CLITE</name>
<feature type="repeat" description="ANK" evidence="5">
    <location>
        <begin position="386"/>
        <end position="418"/>
    </location>
</feature>
<dbReference type="InterPro" id="IPR051165">
    <property type="entry name" value="Multifunctional_ANK_Repeat"/>
</dbReference>
<dbReference type="InterPro" id="IPR001852">
    <property type="entry name" value="PdxS/SNZ"/>
</dbReference>
<comment type="subcellular location">
    <subcellularLocation>
        <location evidence="1">Cell membrane</location>
        <topology evidence="1">Peripheral membrane protein</topology>
        <orientation evidence="1">Cytoplasmic side</orientation>
    </subcellularLocation>
</comment>
<evidence type="ECO:0000259" key="7">
    <source>
        <dbReference type="Pfam" id="PF01680"/>
    </source>
</evidence>
<dbReference type="GO" id="GO:0005886">
    <property type="term" value="C:plasma membrane"/>
    <property type="evidence" value="ECO:0007669"/>
    <property type="project" value="UniProtKB-SubCell"/>
</dbReference>
<dbReference type="SUPFAM" id="SSF48403">
    <property type="entry name" value="Ankyrin repeat"/>
    <property type="match status" value="1"/>
</dbReference>
<organism evidence="8 9">
    <name type="scientific">Clitoria ternatea</name>
    <name type="common">Butterfly pea</name>
    <dbReference type="NCBI Taxonomy" id="43366"/>
    <lineage>
        <taxon>Eukaryota</taxon>
        <taxon>Viridiplantae</taxon>
        <taxon>Streptophyta</taxon>
        <taxon>Embryophyta</taxon>
        <taxon>Tracheophyta</taxon>
        <taxon>Spermatophyta</taxon>
        <taxon>Magnoliopsida</taxon>
        <taxon>eudicotyledons</taxon>
        <taxon>Gunneridae</taxon>
        <taxon>Pentapetalae</taxon>
        <taxon>rosids</taxon>
        <taxon>fabids</taxon>
        <taxon>Fabales</taxon>
        <taxon>Fabaceae</taxon>
        <taxon>Papilionoideae</taxon>
        <taxon>50 kb inversion clade</taxon>
        <taxon>NPAAA clade</taxon>
        <taxon>indigoferoid/millettioid clade</taxon>
        <taxon>Phaseoleae</taxon>
        <taxon>Clitoria</taxon>
    </lineage>
</organism>
<dbReference type="PROSITE" id="PS50297">
    <property type="entry name" value="ANK_REP_REGION"/>
    <property type="match status" value="1"/>
</dbReference>
<evidence type="ECO:0000313" key="8">
    <source>
        <dbReference type="EMBL" id="KAK7300744.1"/>
    </source>
</evidence>
<dbReference type="Pfam" id="PF01680">
    <property type="entry name" value="SOR_SNZ"/>
    <property type="match status" value="1"/>
</dbReference>
<dbReference type="PROSITE" id="PS50088">
    <property type="entry name" value="ANK_REPEAT"/>
    <property type="match status" value="2"/>
</dbReference>
<feature type="domain" description="PdxS/SNZ N-terminal" evidence="7">
    <location>
        <begin position="25"/>
        <end position="64"/>
    </location>
</feature>
<gene>
    <name evidence="8" type="ORF">RJT34_11593</name>
</gene>
<dbReference type="PROSITE" id="PS51129">
    <property type="entry name" value="PDXS_SNZ_2"/>
    <property type="match status" value="1"/>
</dbReference>
<evidence type="ECO:0000256" key="3">
    <source>
        <dbReference type="ARBA" id="ARBA00022737"/>
    </source>
</evidence>
<dbReference type="InterPro" id="IPR013785">
    <property type="entry name" value="Aldolase_TIM"/>
</dbReference>
<dbReference type="Gene3D" id="3.20.20.70">
    <property type="entry name" value="Aldolase class I"/>
    <property type="match status" value="1"/>
</dbReference>
<dbReference type="AlphaFoldDB" id="A0AAN9JNW0"/>
<evidence type="ECO:0000313" key="9">
    <source>
        <dbReference type="Proteomes" id="UP001359559"/>
    </source>
</evidence>
<dbReference type="InterPro" id="IPR002110">
    <property type="entry name" value="Ankyrin_rpt"/>
</dbReference>
<comment type="caution">
    <text evidence="8">The sequence shown here is derived from an EMBL/GenBank/DDBJ whole genome shotgun (WGS) entry which is preliminary data.</text>
</comment>